<comment type="caution">
    <text evidence="1">The sequence shown here is derived from an EMBL/GenBank/DDBJ whole genome shotgun (WGS) entry which is preliminary data.</text>
</comment>
<organism evidence="1 2">
    <name type="scientific">Candidatus Neptunichlamydia vexilliferae</name>
    <dbReference type="NCBI Taxonomy" id="1651774"/>
    <lineage>
        <taxon>Bacteria</taxon>
        <taxon>Pseudomonadati</taxon>
        <taxon>Chlamydiota</taxon>
        <taxon>Chlamydiia</taxon>
        <taxon>Parachlamydiales</taxon>
        <taxon>Simkaniaceae</taxon>
        <taxon>Candidatus Neptunichlamydia</taxon>
    </lineage>
</organism>
<gene>
    <name evidence="1" type="ORF">NEPTK9_000633</name>
</gene>
<proteinExistence type="predicted"/>
<dbReference type="RefSeq" id="WP_194847423.1">
    <property type="nucleotide sequence ID" value="NZ_JAAEJV010000012.1"/>
</dbReference>
<dbReference type="Proteomes" id="UP001194714">
    <property type="component" value="Unassembled WGS sequence"/>
</dbReference>
<accession>A0ABS0AYC9</accession>
<dbReference type="EMBL" id="JAAEJV010000012">
    <property type="protein sequence ID" value="MBF5059126.1"/>
    <property type="molecule type" value="Genomic_DNA"/>
</dbReference>
<protein>
    <submittedName>
        <fullName evidence="1">Uncharacterized protein</fullName>
    </submittedName>
</protein>
<sequence>MSSINAINLRKNIDNILNFNDLKNLGLKNRVRIDHNLYPEDRQKLIDLFTSQVILQLKLSDSAEKEKTLISNRVADWIDSNCTMQEDTSGFADPAPI</sequence>
<keyword evidence="2" id="KW-1185">Reference proteome</keyword>
<reference evidence="1 2" key="1">
    <citation type="submission" date="2020-01" db="EMBL/GenBank/DDBJ databases">
        <title>Draft genome sequence of Cand. Neptunochlamydia vexilliferae K9.</title>
        <authorList>
            <person name="Schulz F."/>
            <person name="Koestlbacher S."/>
            <person name="Wascher F."/>
            <person name="Pizzetti I."/>
            <person name="Horn M."/>
        </authorList>
    </citation>
    <scope>NUCLEOTIDE SEQUENCE [LARGE SCALE GENOMIC DNA]</scope>
    <source>
        <strain evidence="1 2">K9</strain>
    </source>
</reference>
<evidence type="ECO:0000313" key="1">
    <source>
        <dbReference type="EMBL" id="MBF5059126.1"/>
    </source>
</evidence>
<evidence type="ECO:0000313" key="2">
    <source>
        <dbReference type="Proteomes" id="UP001194714"/>
    </source>
</evidence>
<name>A0ABS0AYC9_9BACT</name>